<proteinExistence type="predicted"/>
<sequence length="101" mass="9932">MTSPAPLGRRGLLFGKPAMADAPPPRPVAGIAPSCLAFRGIACMSCRDACSTGAIRFTLVRGGAVPRVEADACTGCADCAALCPASAITVAAPAEGEAADA</sequence>
<dbReference type="Gene3D" id="3.30.70.20">
    <property type="match status" value="1"/>
</dbReference>
<comment type="caution">
    <text evidence="5">The sequence shown here is derived from an EMBL/GenBank/DDBJ whole genome shotgun (WGS) entry which is preliminary data.</text>
</comment>
<dbReference type="SUPFAM" id="SSF54862">
    <property type="entry name" value="4Fe-4S ferredoxins"/>
    <property type="match status" value="1"/>
</dbReference>
<dbReference type="AlphaFoldDB" id="A0A5B2TGT5"/>
<evidence type="ECO:0000256" key="1">
    <source>
        <dbReference type="ARBA" id="ARBA00022723"/>
    </source>
</evidence>
<evidence type="ECO:0000313" key="5">
    <source>
        <dbReference type="EMBL" id="KAA2212990.1"/>
    </source>
</evidence>
<evidence type="ECO:0000313" key="6">
    <source>
        <dbReference type="Proteomes" id="UP000322110"/>
    </source>
</evidence>
<dbReference type="PROSITE" id="PS00198">
    <property type="entry name" value="4FE4S_FER_1"/>
    <property type="match status" value="1"/>
</dbReference>
<keyword evidence="3" id="KW-0411">Iron-sulfur</keyword>
<dbReference type="GO" id="GO:0051536">
    <property type="term" value="F:iron-sulfur cluster binding"/>
    <property type="evidence" value="ECO:0007669"/>
    <property type="project" value="UniProtKB-KW"/>
</dbReference>
<evidence type="ECO:0000256" key="3">
    <source>
        <dbReference type="ARBA" id="ARBA00023014"/>
    </source>
</evidence>
<name>A0A5B2TGT5_9PROT</name>
<dbReference type="EMBL" id="VUKA01000005">
    <property type="protein sequence ID" value="KAA2212990.1"/>
    <property type="molecule type" value="Genomic_DNA"/>
</dbReference>
<keyword evidence="6" id="KW-1185">Reference proteome</keyword>
<protein>
    <submittedName>
        <fullName evidence="5">4Fe-4S dicluster domain-containing protein</fullName>
    </submittedName>
</protein>
<evidence type="ECO:0000256" key="2">
    <source>
        <dbReference type="ARBA" id="ARBA00023004"/>
    </source>
</evidence>
<dbReference type="Proteomes" id="UP000322110">
    <property type="component" value="Unassembled WGS sequence"/>
</dbReference>
<dbReference type="GO" id="GO:0046872">
    <property type="term" value="F:metal ion binding"/>
    <property type="evidence" value="ECO:0007669"/>
    <property type="project" value="UniProtKB-KW"/>
</dbReference>
<dbReference type="PROSITE" id="PS51379">
    <property type="entry name" value="4FE4S_FER_2"/>
    <property type="match status" value="1"/>
</dbReference>
<evidence type="ECO:0000259" key="4">
    <source>
        <dbReference type="PROSITE" id="PS51379"/>
    </source>
</evidence>
<reference evidence="5 6" key="1">
    <citation type="journal article" date="2015" name="Int. J. Syst. Evol. Microbiol.">
        <title>Roseomonas oryzae sp. nov., isolated from paddy rhizosphere soil.</title>
        <authorList>
            <person name="Ramaprasad E.V."/>
            <person name="Sasikala Ch."/>
            <person name="Ramana Ch.V."/>
        </authorList>
    </citation>
    <scope>NUCLEOTIDE SEQUENCE [LARGE SCALE GENOMIC DNA]</scope>
    <source>
        <strain evidence="5 6">KCTC 42542</strain>
    </source>
</reference>
<dbReference type="InterPro" id="IPR017900">
    <property type="entry name" value="4Fe4S_Fe_S_CS"/>
</dbReference>
<keyword evidence="2" id="KW-0408">Iron</keyword>
<dbReference type="Pfam" id="PF12838">
    <property type="entry name" value="Fer4_7"/>
    <property type="match status" value="1"/>
</dbReference>
<organism evidence="5 6">
    <name type="scientific">Teichococcus oryzae</name>
    <dbReference type="NCBI Taxonomy" id="1608942"/>
    <lineage>
        <taxon>Bacteria</taxon>
        <taxon>Pseudomonadati</taxon>
        <taxon>Pseudomonadota</taxon>
        <taxon>Alphaproteobacteria</taxon>
        <taxon>Acetobacterales</taxon>
        <taxon>Roseomonadaceae</taxon>
        <taxon>Roseomonas</taxon>
    </lineage>
</organism>
<keyword evidence="1" id="KW-0479">Metal-binding</keyword>
<dbReference type="OrthoDB" id="9800445at2"/>
<dbReference type="RefSeq" id="WP_149812606.1">
    <property type="nucleotide sequence ID" value="NZ_VUKA01000005.1"/>
</dbReference>
<gene>
    <name evidence="5" type="ORF">F0Q34_12775</name>
</gene>
<feature type="domain" description="4Fe-4S ferredoxin-type" evidence="4">
    <location>
        <begin position="64"/>
        <end position="93"/>
    </location>
</feature>
<dbReference type="InterPro" id="IPR017896">
    <property type="entry name" value="4Fe4S_Fe-S-bd"/>
</dbReference>
<accession>A0A5B2TGT5</accession>